<evidence type="ECO:0000256" key="6">
    <source>
        <dbReference type="ARBA" id="ARBA00023054"/>
    </source>
</evidence>
<feature type="domain" description="Disease resistance R13L4/SHOC-2-like LRR" evidence="10">
    <location>
        <begin position="949"/>
        <end position="1196"/>
    </location>
</feature>
<dbReference type="Proteomes" id="UP000324705">
    <property type="component" value="Chromosome 7B"/>
</dbReference>
<dbReference type="InterPro" id="IPR041118">
    <property type="entry name" value="Rx_N"/>
</dbReference>
<evidence type="ECO:0000256" key="2">
    <source>
        <dbReference type="ARBA" id="ARBA00022614"/>
    </source>
</evidence>
<name>A0A9R1BWM1_TRITD</name>
<keyword evidence="2" id="KW-0433">Leucine-rich repeat</keyword>
<keyword evidence="3" id="KW-0677">Repeat</keyword>
<evidence type="ECO:0000256" key="4">
    <source>
        <dbReference type="ARBA" id="ARBA00022741"/>
    </source>
</evidence>
<dbReference type="OMA" id="VNCERIL"/>
<dbReference type="Gene3D" id="1.20.5.4130">
    <property type="match status" value="1"/>
</dbReference>
<feature type="domain" description="Disease resistance protein winged helix" evidence="9">
    <location>
        <begin position="662"/>
        <end position="720"/>
    </location>
</feature>
<dbReference type="Pfam" id="PF00931">
    <property type="entry name" value="NB-ARC"/>
    <property type="match status" value="2"/>
</dbReference>
<dbReference type="GO" id="GO:0043531">
    <property type="term" value="F:ADP binding"/>
    <property type="evidence" value="ECO:0007669"/>
    <property type="project" value="InterPro"/>
</dbReference>
<keyword evidence="5" id="KW-0611">Plant defense</keyword>
<dbReference type="InterPro" id="IPR002182">
    <property type="entry name" value="NB-ARC"/>
</dbReference>
<dbReference type="InterPro" id="IPR032675">
    <property type="entry name" value="LRR_dom_sf"/>
</dbReference>
<comment type="similarity">
    <text evidence="1">Belongs to the disease resistance NB-LRR family.</text>
</comment>
<dbReference type="Gene3D" id="3.80.10.10">
    <property type="entry name" value="Ribonuclease Inhibitor"/>
    <property type="match status" value="2"/>
</dbReference>
<dbReference type="GO" id="GO:0098542">
    <property type="term" value="P:defense response to other organism"/>
    <property type="evidence" value="ECO:0007669"/>
    <property type="project" value="TreeGrafter"/>
</dbReference>
<dbReference type="PANTHER" id="PTHR23155">
    <property type="entry name" value="DISEASE RESISTANCE PROTEIN RP"/>
    <property type="match status" value="1"/>
</dbReference>
<dbReference type="SUPFAM" id="SSF52540">
    <property type="entry name" value="P-loop containing nucleoside triphosphate hydrolases"/>
    <property type="match status" value="2"/>
</dbReference>
<evidence type="ECO:0000259" key="8">
    <source>
        <dbReference type="Pfam" id="PF18052"/>
    </source>
</evidence>
<evidence type="ECO:0000259" key="7">
    <source>
        <dbReference type="Pfam" id="PF00931"/>
    </source>
</evidence>
<evidence type="ECO:0000259" key="9">
    <source>
        <dbReference type="Pfam" id="PF23559"/>
    </source>
</evidence>
<dbReference type="Gramene" id="TRITD7Bv1G005640.2">
    <property type="protein sequence ID" value="TRITD7Bv1G005640.2"/>
    <property type="gene ID" value="TRITD7Bv1G005640"/>
</dbReference>
<dbReference type="PANTHER" id="PTHR23155:SF1135">
    <property type="entry name" value="OS08G0246300 PROTEIN"/>
    <property type="match status" value="1"/>
</dbReference>
<dbReference type="InterPro" id="IPR044974">
    <property type="entry name" value="Disease_R_plants"/>
</dbReference>
<feature type="domain" description="Disease resistance N-terminal" evidence="8">
    <location>
        <begin position="15"/>
        <end position="92"/>
    </location>
</feature>
<sequence length="1215" mass="137519">MAEFALGLTKTAVEGTLIRVKSAIEEEAKLKVRVQHDLVFITGEFQMMQSFLNIANTERAKNEVVQTWVRQIRDLAFDVEDCVEFVVHLDNRSTWSWLWRVLPSCMAPPLPLDLAVAEIKQLKARVEDVSQRNTRYNLITDSGSSSSKPEVSLPVVVPPATTGSAFHILNEVWDAMGKRRGMGDLTTLIMSEDTGLLVISVWGSSTGGADLGKTSIFRKAYCDLEICKEFKNRAWVKLVDPFDPDEFLKNVLAQFFPTSHQPNNADHVDFRKMMKEAVVKEDNLMKAELMQQVSDEQRYLIIIEELSDVVQWDAIKMCLPESNNGSRIVVATHDLRIALLCTGKPYQVWDLKHFSDGQSLCAFSLKTPESVEGKHSCSSGRTEELHDRVEKYHVYRGIDEHKCLMGCLGNSGVTSMWGIAGVGKTHFARLGYDEMRHSSKFMKYIWVDMPYPFSLTEFSIHLLSDFHSYDLEAKESAAIGVIEGQDPIQECCKILREEKCFLVIDGVRSTYDWDLIKGAFLTDPTQNNNTIVVITNEASIAMHCTPEKDKVINIKCFNAGKARMLFTKVNCERILLTPELTKVSNIIVTKCGGLPKVVLAAASKCFIPISRYDVLDHMEHMKADFMDILETDPTLNSLFSWMRSYFDACSDSVKPCIFYLSVFPADQDVRRRRLLRRWIAEGYSRDKFGDTAEEYGEILFSELVKLSIIHQEENKVLCQVNGFFREYIISRPMEENLVFALEGRCSPNSQHTGQHLVVRSSWDRDITVFESIDFSRLRSLTVFGAWKSFFISTNMRLLRVLDLENTSDLTDDDINKIDKLPPRLKFLSLRGCTNVSRLPILLGGLRQLQTLDVRYTSIVTLPPFIIKLQKLQYIRAGTKDMVEEVALGGDDDSSTSTVPPEVDGIGTVTINNPPTSAGVIEISTSSSKRRPARTLVSSWLSKLRRRKLHNGGVEIPVGIEKLTALHNLGVVRVKGAHGKAILEELKKLTQLRKLGVSGINRDNWQELCCAISGHGHLESLSVQLGEDEEEAGDFLVCLPKTLNLKSLKILGGQCQIPAWVKQQDNFKKIENFDLELTVSTQAHMDLIEELPCKKFRRLRVKPTQDGELHFGNPALYGEWDAFVPFTEPLDFKVIKIDCRYRLEVTFAPWLPLYVKSLKVQCSSGSSLRLSGLHRLWGLKEVWLTGSYGDELKQELQQEIAVHQHKPVLKLEKQRS</sequence>
<dbReference type="InterPro" id="IPR038005">
    <property type="entry name" value="RX-like_CC"/>
</dbReference>
<dbReference type="EMBL" id="LT934124">
    <property type="protein sequence ID" value="VAI82783.1"/>
    <property type="molecule type" value="Genomic_DNA"/>
</dbReference>
<feature type="domain" description="NB-ARC" evidence="7">
    <location>
        <begin position="409"/>
        <end position="570"/>
    </location>
</feature>
<keyword evidence="4" id="KW-0547">Nucleotide-binding</keyword>
<dbReference type="SUPFAM" id="SSF52047">
    <property type="entry name" value="RNI-like"/>
    <property type="match status" value="1"/>
</dbReference>
<feature type="domain" description="NB-ARC" evidence="7">
    <location>
        <begin position="191"/>
        <end position="360"/>
    </location>
</feature>
<evidence type="ECO:0008006" key="13">
    <source>
        <dbReference type="Google" id="ProtNLM"/>
    </source>
</evidence>
<feature type="domain" description="Disease resistance R13L4/SHOC-2-like LRR" evidence="10">
    <location>
        <begin position="777"/>
        <end position="879"/>
    </location>
</feature>
<dbReference type="InterPro" id="IPR027417">
    <property type="entry name" value="P-loop_NTPase"/>
</dbReference>
<reference evidence="11 12" key="1">
    <citation type="submission" date="2017-09" db="EMBL/GenBank/DDBJ databases">
        <authorList>
            <consortium name="International Durum Wheat Genome Sequencing Consortium (IDWGSC)"/>
            <person name="Milanesi L."/>
        </authorList>
    </citation>
    <scope>NUCLEOTIDE SEQUENCE [LARGE SCALE GENOMIC DNA]</scope>
    <source>
        <strain evidence="12">cv. Svevo</strain>
    </source>
</reference>
<dbReference type="Pfam" id="PF23559">
    <property type="entry name" value="WHD_DRP"/>
    <property type="match status" value="1"/>
</dbReference>
<dbReference type="Pfam" id="PF18052">
    <property type="entry name" value="Rx_N"/>
    <property type="match status" value="1"/>
</dbReference>
<evidence type="ECO:0000313" key="12">
    <source>
        <dbReference type="Proteomes" id="UP000324705"/>
    </source>
</evidence>
<keyword evidence="6" id="KW-0175">Coiled coil</keyword>
<evidence type="ECO:0000256" key="1">
    <source>
        <dbReference type="ARBA" id="ARBA00008894"/>
    </source>
</evidence>
<keyword evidence="12" id="KW-1185">Reference proteome</keyword>
<dbReference type="InterPro" id="IPR055414">
    <property type="entry name" value="LRR_R13L4/SHOC2-like"/>
</dbReference>
<evidence type="ECO:0000313" key="11">
    <source>
        <dbReference type="EMBL" id="VAI82783.1"/>
    </source>
</evidence>
<dbReference type="Pfam" id="PF23598">
    <property type="entry name" value="LRR_14"/>
    <property type="match status" value="2"/>
</dbReference>
<evidence type="ECO:0000259" key="10">
    <source>
        <dbReference type="Pfam" id="PF23598"/>
    </source>
</evidence>
<dbReference type="Gene3D" id="3.40.50.300">
    <property type="entry name" value="P-loop containing nucleotide triphosphate hydrolases"/>
    <property type="match status" value="2"/>
</dbReference>
<evidence type="ECO:0000256" key="5">
    <source>
        <dbReference type="ARBA" id="ARBA00022821"/>
    </source>
</evidence>
<dbReference type="PRINTS" id="PR00364">
    <property type="entry name" value="DISEASERSIST"/>
</dbReference>
<dbReference type="InterPro" id="IPR058922">
    <property type="entry name" value="WHD_DRP"/>
</dbReference>
<dbReference type="AlphaFoldDB" id="A0A9R1BWM1"/>
<dbReference type="CDD" id="cd14798">
    <property type="entry name" value="RX-CC_like"/>
    <property type="match status" value="1"/>
</dbReference>
<accession>A0A9R1BWM1</accession>
<evidence type="ECO:0000256" key="3">
    <source>
        <dbReference type="ARBA" id="ARBA00022737"/>
    </source>
</evidence>
<organism evidence="11 12">
    <name type="scientific">Triticum turgidum subsp. durum</name>
    <name type="common">Durum wheat</name>
    <name type="synonym">Triticum durum</name>
    <dbReference type="NCBI Taxonomy" id="4567"/>
    <lineage>
        <taxon>Eukaryota</taxon>
        <taxon>Viridiplantae</taxon>
        <taxon>Streptophyta</taxon>
        <taxon>Embryophyta</taxon>
        <taxon>Tracheophyta</taxon>
        <taxon>Spermatophyta</taxon>
        <taxon>Magnoliopsida</taxon>
        <taxon>Liliopsida</taxon>
        <taxon>Poales</taxon>
        <taxon>Poaceae</taxon>
        <taxon>BOP clade</taxon>
        <taxon>Pooideae</taxon>
        <taxon>Triticodae</taxon>
        <taxon>Triticeae</taxon>
        <taxon>Triticinae</taxon>
        <taxon>Triticum</taxon>
    </lineage>
</organism>
<proteinExistence type="inferred from homology"/>
<protein>
    <recommendedName>
        <fullName evidence="13">Disease resistance protein RPM1</fullName>
    </recommendedName>
</protein>
<gene>
    <name evidence="11" type="ORF">TRITD_7Bv1G005640</name>
</gene>